<protein>
    <submittedName>
        <fullName evidence="2">C6 transcription factor</fullName>
    </submittedName>
</protein>
<evidence type="ECO:0000256" key="1">
    <source>
        <dbReference type="SAM" id="MobiDB-lite"/>
    </source>
</evidence>
<feature type="region of interest" description="Disordered" evidence="1">
    <location>
        <begin position="311"/>
        <end position="369"/>
    </location>
</feature>
<proteinExistence type="predicted"/>
<accession>A0AAE0IS32</accession>
<name>A0AAE0IS32_9PEZI</name>
<keyword evidence="3" id="KW-1185">Reference proteome</keyword>
<reference evidence="2" key="1">
    <citation type="journal article" date="2023" name="Mol. Phylogenet. Evol.">
        <title>Genome-scale phylogeny and comparative genomics of the fungal order Sordariales.</title>
        <authorList>
            <person name="Hensen N."/>
            <person name="Bonometti L."/>
            <person name="Westerberg I."/>
            <person name="Brannstrom I.O."/>
            <person name="Guillou S."/>
            <person name="Cros-Aarteil S."/>
            <person name="Calhoun S."/>
            <person name="Haridas S."/>
            <person name="Kuo A."/>
            <person name="Mondo S."/>
            <person name="Pangilinan J."/>
            <person name="Riley R."/>
            <person name="LaButti K."/>
            <person name="Andreopoulos B."/>
            <person name="Lipzen A."/>
            <person name="Chen C."/>
            <person name="Yan M."/>
            <person name="Daum C."/>
            <person name="Ng V."/>
            <person name="Clum A."/>
            <person name="Steindorff A."/>
            <person name="Ohm R.A."/>
            <person name="Martin F."/>
            <person name="Silar P."/>
            <person name="Natvig D.O."/>
            <person name="Lalanne C."/>
            <person name="Gautier V."/>
            <person name="Ament-Velasquez S.L."/>
            <person name="Kruys A."/>
            <person name="Hutchinson M.I."/>
            <person name="Powell A.J."/>
            <person name="Barry K."/>
            <person name="Miller A.N."/>
            <person name="Grigoriev I.V."/>
            <person name="Debuchy R."/>
            <person name="Gladieux P."/>
            <person name="Hiltunen Thoren M."/>
            <person name="Johannesson H."/>
        </authorList>
    </citation>
    <scope>NUCLEOTIDE SEQUENCE</scope>
    <source>
        <strain evidence="2">CBS 118394</strain>
    </source>
</reference>
<sequence length="547" mass="59787">MRCIKGNRTCGGYEARSSIVFRPQASQFISSSGSGTLPVDGQPLLAPTTGPLPTLARKCTLSKRVPLPGTNYMPPDTPCKEISNELFDEYACRTFLWDFCIPPTTPADARGLFHGLEPMLHRIGLHSKVGKACMAVSAELHRKTLCREYLGRRAEAKYHEVLCYLAKAVQNPASADTAETLIIATLLGLYEMMLARETHPGHYNTHARGVAAILQIGNSPSDLLMAARSGHFNKVLTGKSQPCSIFSFPSRHPTSEQTLDDLLLVLDDIQKRSTPQRLANTSPETLYGLMDEAAALNQAFARWQDAQPADLRGSVSGYTKPPQPQQPLQWLPASPSPSSSSSVDSSSSDFPRNTSPHHSHESPPPPIPAAYWPGRVDTYHDHYVASVWNMSRTSRLQLIDLLLRLSRMLGDGNPNSTEHQHHAADAAQLLTDLLASIPFHLVDDLHVFLNPDQPTRELAAGAGHRPDEIPNPGRPAGGLLIMHHLDVVSRLCPTLVPADVRDYLRKCLLWISTGMGIGQAAIFAKSSESHPQALTSGCMITWVAMLL</sequence>
<feature type="compositionally biased region" description="Low complexity" evidence="1">
    <location>
        <begin position="326"/>
        <end position="348"/>
    </location>
</feature>
<comment type="caution">
    <text evidence="2">The sequence shown here is derived from an EMBL/GenBank/DDBJ whole genome shotgun (WGS) entry which is preliminary data.</text>
</comment>
<dbReference type="PANTHER" id="PTHR38791">
    <property type="entry name" value="ZN(II)2CYS6 TRANSCRIPTION FACTOR (EUROFUNG)-RELATED-RELATED"/>
    <property type="match status" value="1"/>
</dbReference>
<evidence type="ECO:0000313" key="2">
    <source>
        <dbReference type="EMBL" id="KAK3330000.1"/>
    </source>
</evidence>
<dbReference type="AlphaFoldDB" id="A0AAE0IS32"/>
<organism evidence="2 3">
    <name type="scientific">Apodospora peruviana</name>
    <dbReference type="NCBI Taxonomy" id="516989"/>
    <lineage>
        <taxon>Eukaryota</taxon>
        <taxon>Fungi</taxon>
        <taxon>Dikarya</taxon>
        <taxon>Ascomycota</taxon>
        <taxon>Pezizomycotina</taxon>
        <taxon>Sordariomycetes</taxon>
        <taxon>Sordariomycetidae</taxon>
        <taxon>Sordariales</taxon>
        <taxon>Lasiosphaeriaceae</taxon>
        <taxon>Apodospora</taxon>
    </lineage>
</organism>
<dbReference type="Proteomes" id="UP001283341">
    <property type="component" value="Unassembled WGS sequence"/>
</dbReference>
<reference evidence="2" key="2">
    <citation type="submission" date="2023-06" db="EMBL/GenBank/DDBJ databases">
        <authorList>
            <consortium name="Lawrence Berkeley National Laboratory"/>
            <person name="Haridas S."/>
            <person name="Hensen N."/>
            <person name="Bonometti L."/>
            <person name="Westerberg I."/>
            <person name="Brannstrom I.O."/>
            <person name="Guillou S."/>
            <person name="Cros-Aarteil S."/>
            <person name="Calhoun S."/>
            <person name="Kuo A."/>
            <person name="Mondo S."/>
            <person name="Pangilinan J."/>
            <person name="Riley R."/>
            <person name="Labutti K."/>
            <person name="Andreopoulos B."/>
            <person name="Lipzen A."/>
            <person name="Chen C."/>
            <person name="Yanf M."/>
            <person name="Daum C."/>
            <person name="Ng V."/>
            <person name="Clum A."/>
            <person name="Steindorff A."/>
            <person name="Ohm R."/>
            <person name="Martin F."/>
            <person name="Silar P."/>
            <person name="Natvig D."/>
            <person name="Lalanne C."/>
            <person name="Gautier V."/>
            <person name="Ament-Velasquez S.L."/>
            <person name="Kruys A."/>
            <person name="Hutchinson M.I."/>
            <person name="Powell A.J."/>
            <person name="Barry K."/>
            <person name="Miller A.N."/>
            <person name="Grigoriev I.V."/>
            <person name="Debuchy R."/>
            <person name="Gladieux P."/>
            <person name="Thoren M.H."/>
            <person name="Johannesson H."/>
        </authorList>
    </citation>
    <scope>NUCLEOTIDE SEQUENCE</scope>
    <source>
        <strain evidence="2">CBS 118394</strain>
    </source>
</reference>
<gene>
    <name evidence="2" type="ORF">B0H66DRAFT_597555</name>
</gene>
<dbReference type="EMBL" id="JAUEDM010000001">
    <property type="protein sequence ID" value="KAK3330000.1"/>
    <property type="molecule type" value="Genomic_DNA"/>
</dbReference>
<dbReference type="PANTHER" id="PTHR38791:SF5">
    <property type="entry name" value="TRANSCRIPTION FACTOR DBAG-RELATED"/>
    <property type="match status" value="1"/>
</dbReference>
<evidence type="ECO:0000313" key="3">
    <source>
        <dbReference type="Proteomes" id="UP001283341"/>
    </source>
</evidence>
<dbReference type="InterPro" id="IPR053175">
    <property type="entry name" value="DHMBA_Reg_Transcription_Factor"/>
</dbReference>